<feature type="transmembrane region" description="Helical" evidence="1">
    <location>
        <begin position="148"/>
        <end position="165"/>
    </location>
</feature>
<feature type="transmembrane region" description="Helical" evidence="1">
    <location>
        <begin position="123"/>
        <end position="141"/>
    </location>
</feature>
<dbReference type="Pfam" id="PF22765">
    <property type="entry name" value="DUF7010"/>
    <property type="match status" value="1"/>
</dbReference>
<dbReference type="InterPro" id="IPR053824">
    <property type="entry name" value="DUF7010"/>
</dbReference>
<keyword evidence="1" id="KW-0812">Transmembrane</keyword>
<feature type="transmembrane region" description="Helical" evidence="1">
    <location>
        <begin position="97"/>
        <end position="117"/>
    </location>
</feature>
<feature type="transmembrane region" description="Helical" evidence="1">
    <location>
        <begin position="60"/>
        <end position="85"/>
    </location>
</feature>
<keyword evidence="1" id="KW-1133">Transmembrane helix</keyword>
<sequence length="207" mass="22927">MEQVSSSRTAVSLKRTQPTLEQQRESFKQNRFIAMPLAGTIVWAILGASAPFVSELTITWMLYIGTGAIFYLGAGLSYLTGEQFFAKKATSNSFDRLFFVGMLMSLLVFAIALPVAAIDHTTVSLSIGILAGLMWMPLSWAIEHWVGYFHTIARTFGIVGAWYLFPDARVEAISAVIVSVYIVSLIALERRFQTCSEKKRANAQISI</sequence>
<dbReference type="AlphaFoldDB" id="A0AAC9ADX7"/>
<dbReference type="Proteomes" id="UP000061468">
    <property type="component" value="Chromosome"/>
</dbReference>
<feature type="transmembrane region" description="Helical" evidence="1">
    <location>
        <begin position="171"/>
        <end position="188"/>
    </location>
</feature>
<dbReference type="EMBL" id="CP013928">
    <property type="protein sequence ID" value="AMJ79567.1"/>
    <property type="molecule type" value="Genomic_DNA"/>
</dbReference>
<dbReference type="RefSeq" id="WP_015067880.1">
    <property type="nucleotide sequence ID" value="NZ_CAXGIV010000004.1"/>
</dbReference>
<feature type="transmembrane region" description="Helical" evidence="1">
    <location>
        <begin position="32"/>
        <end position="54"/>
    </location>
</feature>
<evidence type="ECO:0000313" key="2">
    <source>
        <dbReference type="EMBL" id="AMJ79567.1"/>
    </source>
</evidence>
<evidence type="ECO:0000256" key="1">
    <source>
        <dbReference type="SAM" id="Phobius"/>
    </source>
</evidence>
<accession>A0AAC9ADX7</accession>
<reference evidence="2 3" key="1">
    <citation type="submission" date="2015-12" db="EMBL/GenBank/DDBJ databases">
        <title>Intraspecies pangenome expansion in the marine bacterium Alteromonas.</title>
        <authorList>
            <person name="Lopez-Perez M."/>
            <person name="Rodriguez-Valera F."/>
        </authorList>
    </citation>
    <scope>NUCLEOTIDE SEQUENCE [LARGE SCALE GENOMIC DNA]</scope>
    <source>
        <strain evidence="2 3">UM8</strain>
    </source>
</reference>
<protein>
    <submittedName>
        <fullName evidence="2">Uncharacterized protein</fullName>
    </submittedName>
</protein>
<keyword evidence="1" id="KW-0472">Membrane</keyword>
<gene>
    <name evidence="2" type="ORF">AV942_15360</name>
</gene>
<organism evidence="2 3">
    <name type="scientific">Alteromonas mediterranea</name>
    <dbReference type="NCBI Taxonomy" id="314275"/>
    <lineage>
        <taxon>Bacteria</taxon>
        <taxon>Pseudomonadati</taxon>
        <taxon>Pseudomonadota</taxon>
        <taxon>Gammaproteobacteria</taxon>
        <taxon>Alteromonadales</taxon>
        <taxon>Alteromonadaceae</taxon>
        <taxon>Alteromonas/Salinimonas group</taxon>
        <taxon>Alteromonas</taxon>
    </lineage>
</organism>
<evidence type="ECO:0000313" key="3">
    <source>
        <dbReference type="Proteomes" id="UP000061468"/>
    </source>
</evidence>
<name>A0AAC9ADX7_9ALTE</name>
<proteinExistence type="predicted"/>